<comment type="caution">
    <text evidence="2">The sequence shown here is derived from an EMBL/GenBank/DDBJ whole genome shotgun (WGS) entry which is preliminary data.</text>
</comment>
<name>A0A8I1SVM9_THIA3</name>
<reference evidence="2" key="1">
    <citation type="submission" date="2021-02" db="EMBL/GenBank/DDBJ databases">
        <title>Thiocyanate and organic carbon inputs drive convergent selection for specific autotrophic Afipia and Thiobacillus strains within complex microbiomes.</title>
        <authorList>
            <person name="Huddy R.J."/>
            <person name="Sachdeva R."/>
            <person name="Kadzinga F."/>
            <person name="Kantor R.S."/>
            <person name="Harrison S.T.L."/>
            <person name="Banfield J.F."/>
        </authorList>
    </citation>
    <scope>NUCLEOTIDE SEQUENCE</scope>
    <source>
        <strain evidence="2">SCN18_13_7_16_R3_B_64_19</strain>
    </source>
</reference>
<organism evidence="2 3">
    <name type="scientific">Thiomonas arsenitoxydans (strain DSM 22701 / CIP 110005 / 3As)</name>
    <dbReference type="NCBI Taxonomy" id="426114"/>
    <lineage>
        <taxon>Bacteria</taxon>
        <taxon>Pseudomonadati</taxon>
        <taxon>Pseudomonadota</taxon>
        <taxon>Betaproteobacteria</taxon>
        <taxon>Burkholderiales</taxon>
        <taxon>Thiomonas</taxon>
    </lineage>
</organism>
<dbReference type="InterPro" id="IPR002850">
    <property type="entry name" value="PIN_toxin-like"/>
</dbReference>
<protein>
    <submittedName>
        <fullName evidence="2">Putative toxin-antitoxin system toxin component, PIN family</fullName>
    </submittedName>
</protein>
<sequence length="144" mass="15526">MSGRQRVVIDTSTLIGAILRPDSVPRQALLNALLTCELAACVATLDELREVLQRPKFDRYLPQQARLDFLALVSRHAQLMEVDAASEQAASGACRDAKDAKFLALALACHAVALVTSDADLLVLHPWHGMPILTPAAFLLTAGE</sequence>
<gene>
    <name evidence="2" type="ORF">J0I24_08745</name>
</gene>
<dbReference type="EMBL" id="JAFKMR010000017">
    <property type="protein sequence ID" value="MBN8744382.1"/>
    <property type="molecule type" value="Genomic_DNA"/>
</dbReference>
<dbReference type="InterPro" id="IPR029060">
    <property type="entry name" value="PIN-like_dom_sf"/>
</dbReference>
<evidence type="ECO:0000259" key="1">
    <source>
        <dbReference type="SMART" id="SM00670"/>
    </source>
</evidence>
<dbReference type="SMART" id="SM00670">
    <property type="entry name" value="PINc"/>
    <property type="match status" value="1"/>
</dbReference>
<dbReference type="Pfam" id="PF13470">
    <property type="entry name" value="PIN_3"/>
    <property type="match status" value="1"/>
</dbReference>
<dbReference type="PANTHER" id="PTHR34610">
    <property type="entry name" value="SSL7007 PROTEIN"/>
    <property type="match status" value="1"/>
</dbReference>
<dbReference type="AlphaFoldDB" id="A0A8I1SVM9"/>
<dbReference type="Proteomes" id="UP000664800">
    <property type="component" value="Unassembled WGS sequence"/>
</dbReference>
<proteinExistence type="predicted"/>
<dbReference type="SUPFAM" id="SSF88723">
    <property type="entry name" value="PIN domain-like"/>
    <property type="match status" value="1"/>
</dbReference>
<dbReference type="InterPro" id="IPR002716">
    <property type="entry name" value="PIN_dom"/>
</dbReference>
<accession>A0A8I1SVM9</accession>
<evidence type="ECO:0000313" key="3">
    <source>
        <dbReference type="Proteomes" id="UP000664800"/>
    </source>
</evidence>
<dbReference type="PANTHER" id="PTHR34610:SF4">
    <property type="entry name" value="SLL8027 PROTEIN"/>
    <property type="match status" value="1"/>
</dbReference>
<feature type="domain" description="PIN" evidence="1">
    <location>
        <begin position="5"/>
        <end position="123"/>
    </location>
</feature>
<dbReference type="RefSeq" id="WP_276730086.1">
    <property type="nucleotide sequence ID" value="NZ_JAFKMR010000017.1"/>
</dbReference>
<evidence type="ECO:0000313" key="2">
    <source>
        <dbReference type="EMBL" id="MBN8744382.1"/>
    </source>
</evidence>
<dbReference type="NCBIfam" id="TIGR00305">
    <property type="entry name" value="putative toxin-antitoxin system toxin component, PIN family"/>
    <property type="match status" value="1"/>
</dbReference>